<feature type="compositionally biased region" description="Pro residues" evidence="1">
    <location>
        <begin position="83"/>
        <end position="93"/>
    </location>
</feature>
<dbReference type="AlphaFoldDB" id="A0A8H6HCK0"/>
<evidence type="ECO:0000313" key="3">
    <source>
        <dbReference type="Proteomes" id="UP000521943"/>
    </source>
</evidence>
<keyword evidence="3" id="KW-1185">Reference proteome</keyword>
<reference evidence="2 3" key="1">
    <citation type="submission" date="2020-07" db="EMBL/GenBank/DDBJ databases">
        <title>Comparative genomics of pyrophilous fungi reveals a link between fire events and developmental genes.</title>
        <authorList>
            <consortium name="DOE Joint Genome Institute"/>
            <person name="Steindorff A.S."/>
            <person name="Carver A."/>
            <person name="Calhoun S."/>
            <person name="Stillman K."/>
            <person name="Liu H."/>
            <person name="Lipzen A."/>
            <person name="Pangilinan J."/>
            <person name="Labutti K."/>
            <person name="Bruns T.D."/>
            <person name="Grigoriev I.V."/>
        </authorList>
    </citation>
    <scope>NUCLEOTIDE SEQUENCE [LARGE SCALE GENOMIC DNA]</scope>
    <source>
        <strain evidence="2 3">CBS 144469</strain>
    </source>
</reference>
<feature type="compositionally biased region" description="Basic residues" evidence="1">
    <location>
        <begin position="67"/>
        <end position="78"/>
    </location>
</feature>
<dbReference type="OrthoDB" id="3205788at2759"/>
<feature type="compositionally biased region" description="Basic residues" evidence="1">
    <location>
        <begin position="165"/>
        <end position="176"/>
    </location>
</feature>
<protein>
    <submittedName>
        <fullName evidence="2">Uncharacterized protein</fullName>
    </submittedName>
</protein>
<sequence length="522" mass="58127">MIPASYATASTYTDEWYSKQLDDRRFSTVTPVTDPETGKIIQFAVDTSGRPFTHADFGIRPEDCGRKSKGRNRKRRERAKPAQPNPPPIPPVHDPIANFHPLNDPGMTSYMAVNLWRDRQRAAAAKARRRAGAPHHRGPASPAPSSHKLRSPAAAQLTGKNQVTKSKRRAGSKRRASSPTNPKPFNPETDIPKSMDLDNVPGASVDSRGRPLTKKPTNERTAKLAEEAAKRAQGAKGSEQAPKPASSSDPADDALTKELANLTKEIAGGVEKSDGTGDVVMEDGTKKGRKDRKKDKKDKPTVTPDAAAAAPRALAYRHIDMETVPIAELRNPSFNIGLWYAEIRSRRSELIDAEQALVHWMHAHPAESTSIGRGFERRMEFILHMGEPYPSDAATDASGFDKMNRFSVHRDPRSHEYLIVTDLRRNTMRSVRSSEVETPGFDLISWYESEYDAECMRNILIDDAEPKTEEELYCSVFGAPDELRLVQARGNEWHRSPPTYILSEMFGGNGKRENYADVERQL</sequence>
<name>A0A8H6HCK0_9AGAR</name>
<evidence type="ECO:0000256" key="1">
    <source>
        <dbReference type="SAM" id="MobiDB-lite"/>
    </source>
</evidence>
<feature type="region of interest" description="Disordered" evidence="1">
    <location>
        <begin position="266"/>
        <end position="307"/>
    </location>
</feature>
<accession>A0A8H6HCK0</accession>
<feature type="region of interest" description="Disordered" evidence="1">
    <location>
        <begin position="51"/>
        <end position="103"/>
    </location>
</feature>
<feature type="region of interest" description="Disordered" evidence="1">
    <location>
        <begin position="121"/>
        <end position="252"/>
    </location>
</feature>
<feature type="compositionally biased region" description="Basic residues" evidence="1">
    <location>
        <begin position="126"/>
        <end position="138"/>
    </location>
</feature>
<dbReference type="EMBL" id="JACGCI010000146">
    <property type="protein sequence ID" value="KAF6743363.1"/>
    <property type="molecule type" value="Genomic_DNA"/>
</dbReference>
<proteinExistence type="predicted"/>
<gene>
    <name evidence="2" type="ORF">DFP72DRAFT_858901</name>
</gene>
<evidence type="ECO:0000313" key="2">
    <source>
        <dbReference type="EMBL" id="KAF6743363.1"/>
    </source>
</evidence>
<feature type="compositionally biased region" description="Basic residues" evidence="1">
    <location>
        <begin position="287"/>
        <end position="296"/>
    </location>
</feature>
<dbReference type="Proteomes" id="UP000521943">
    <property type="component" value="Unassembled WGS sequence"/>
</dbReference>
<comment type="caution">
    <text evidence="2">The sequence shown here is derived from an EMBL/GenBank/DDBJ whole genome shotgun (WGS) entry which is preliminary data.</text>
</comment>
<organism evidence="2 3">
    <name type="scientific">Ephemerocybe angulata</name>
    <dbReference type="NCBI Taxonomy" id="980116"/>
    <lineage>
        <taxon>Eukaryota</taxon>
        <taxon>Fungi</taxon>
        <taxon>Dikarya</taxon>
        <taxon>Basidiomycota</taxon>
        <taxon>Agaricomycotina</taxon>
        <taxon>Agaricomycetes</taxon>
        <taxon>Agaricomycetidae</taxon>
        <taxon>Agaricales</taxon>
        <taxon>Agaricineae</taxon>
        <taxon>Psathyrellaceae</taxon>
        <taxon>Ephemerocybe</taxon>
    </lineage>
</organism>
<feature type="compositionally biased region" description="Basic and acidic residues" evidence="1">
    <location>
        <begin position="216"/>
        <end position="230"/>
    </location>
</feature>
<feature type="compositionally biased region" description="Basic and acidic residues" evidence="1">
    <location>
        <begin position="57"/>
        <end position="66"/>
    </location>
</feature>